<dbReference type="InterPro" id="IPR011344">
    <property type="entry name" value="ssDNA-bd"/>
</dbReference>
<dbReference type="InterPro" id="IPR012340">
    <property type="entry name" value="NA-bd_OB-fold"/>
</dbReference>
<dbReference type="AlphaFoldDB" id="A0A9D2HPL4"/>
<dbReference type="HAMAP" id="MF_00984">
    <property type="entry name" value="SSB"/>
    <property type="match status" value="1"/>
</dbReference>
<name>A0A9D2HPL4_9BACT</name>
<dbReference type="GO" id="GO:0006260">
    <property type="term" value="P:DNA replication"/>
    <property type="evidence" value="ECO:0007669"/>
    <property type="project" value="InterPro"/>
</dbReference>
<evidence type="ECO:0000256" key="4">
    <source>
        <dbReference type="SAM" id="MobiDB-lite"/>
    </source>
</evidence>
<dbReference type="PANTHER" id="PTHR10302:SF27">
    <property type="entry name" value="SINGLE-STRANDED DNA-BINDING PROTEIN"/>
    <property type="match status" value="1"/>
</dbReference>
<evidence type="ECO:0000256" key="1">
    <source>
        <dbReference type="ARBA" id="ARBA00023125"/>
    </source>
</evidence>
<dbReference type="Pfam" id="PF00436">
    <property type="entry name" value="SSB"/>
    <property type="match status" value="1"/>
</dbReference>
<protein>
    <recommendedName>
        <fullName evidence="2 3">Single-stranded DNA-binding protein</fullName>
        <shortName evidence="2">SSB</shortName>
    </recommendedName>
</protein>
<reference evidence="5" key="1">
    <citation type="journal article" date="2021" name="PeerJ">
        <title>Extensive microbial diversity within the chicken gut microbiome revealed by metagenomics and culture.</title>
        <authorList>
            <person name="Gilroy R."/>
            <person name="Ravi A."/>
            <person name="Getino M."/>
            <person name="Pursley I."/>
            <person name="Horton D.L."/>
            <person name="Alikhan N.F."/>
            <person name="Baker D."/>
            <person name="Gharbi K."/>
            <person name="Hall N."/>
            <person name="Watson M."/>
            <person name="Adriaenssens E.M."/>
            <person name="Foster-Nyarko E."/>
            <person name="Jarju S."/>
            <person name="Secka A."/>
            <person name="Antonio M."/>
            <person name="Oren A."/>
            <person name="Chaudhuri R.R."/>
            <person name="La Ragione R."/>
            <person name="Hildebrand F."/>
            <person name="Pallen M.J."/>
        </authorList>
    </citation>
    <scope>NUCLEOTIDE SEQUENCE</scope>
    <source>
        <strain evidence="5">5032</strain>
    </source>
</reference>
<comment type="subunit">
    <text evidence="2">Homotetramer.</text>
</comment>
<organism evidence="5 6">
    <name type="scientific">Candidatus Desulfovibrio intestinavium</name>
    <dbReference type="NCBI Taxonomy" id="2838534"/>
    <lineage>
        <taxon>Bacteria</taxon>
        <taxon>Pseudomonadati</taxon>
        <taxon>Thermodesulfobacteriota</taxon>
        <taxon>Desulfovibrionia</taxon>
        <taxon>Desulfovibrionales</taxon>
        <taxon>Desulfovibrionaceae</taxon>
        <taxon>Desulfovibrio</taxon>
    </lineage>
</organism>
<evidence type="ECO:0000313" key="5">
    <source>
        <dbReference type="EMBL" id="HJA79870.1"/>
    </source>
</evidence>
<dbReference type="EMBL" id="DWZD01000051">
    <property type="protein sequence ID" value="HJA79870.1"/>
    <property type="molecule type" value="Genomic_DNA"/>
</dbReference>
<dbReference type="GO" id="GO:0003697">
    <property type="term" value="F:single-stranded DNA binding"/>
    <property type="evidence" value="ECO:0007669"/>
    <property type="project" value="UniProtKB-UniRule"/>
</dbReference>
<dbReference type="SUPFAM" id="SSF50249">
    <property type="entry name" value="Nucleic acid-binding proteins"/>
    <property type="match status" value="1"/>
</dbReference>
<sequence length="179" mass="20163">MLNKVMIIGRLGRDPELRYTQNGSPVASLNIATDESYMDRDGNKVERTEWHRVSVFQRQAENCANYLTKGSLVYVEGSLQTRKWQDQNGQDRYTTEIKAQRVQFLDRRGEQRGDNAPAGGYEDDYAAPPQPRGGYRNAPQNQGGGQRPAPRRPQQQAHHDDDLGPAFPSEAAGMDEVPF</sequence>
<gene>
    <name evidence="5" type="ORF">H9784_09960</name>
</gene>
<comment type="caution">
    <text evidence="5">The sequence shown here is derived from an EMBL/GenBank/DDBJ whole genome shotgun (WGS) entry which is preliminary data.</text>
</comment>
<feature type="region of interest" description="Disordered" evidence="4">
    <location>
        <begin position="106"/>
        <end position="179"/>
    </location>
</feature>
<comment type="caution">
    <text evidence="2">Lacks conserved residue(s) required for the propagation of feature annotation.</text>
</comment>
<evidence type="ECO:0000256" key="3">
    <source>
        <dbReference type="RuleBase" id="RU000524"/>
    </source>
</evidence>
<dbReference type="CDD" id="cd04496">
    <property type="entry name" value="SSB_OBF"/>
    <property type="match status" value="1"/>
</dbReference>
<evidence type="ECO:0000256" key="2">
    <source>
        <dbReference type="HAMAP-Rule" id="MF_00984"/>
    </source>
</evidence>
<reference evidence="5" key="2">
    <citation type="submission" date="2021-04" db="EMBL/GenBank/DDBJ databases">
        <authorList>
            <person name="Gilroy R."/>
        </authorList>
    </citation>
    <scope>NUCLEOTIDE SEQUENCE</scope>
    <source>
        <strain evidence="5">5032</strain>
    </source>
</reference>
<dbReference type="NCBIfam" id="TIGR00621">
    <property type="entry name" value="ssb"/>
    <property type="match status" value="1"/>
</dbReference>
<accession>A0A9D2HPL4</accession>
<dbReference type="GO" id="GO:0009295">
    <property type="term" value="C:nucleoid"/>
    <property type="evidence" value="ECO:0007669"/>
    <property type="project" value="TreeGrafter"/>
</dbReference>
<dbReference type="InterPro" id="IPR000424">
    <property type="entry name" value="Primosome_PriB/ssb"/>
</dbReference>
<dbReference type="PANTHER" id="PTHR10302">
    <property type="entry name" value="SINGLE-STRANDED DNA-BINDING PROTEIN"/>
    <property type="match status" value="1"/>
</dbReference>
<keyword evidence="1 2" id="KW-0238">DNA-binding</keyword>
<proteinExistence type="inferred from homology"/>
<dbReference type="Gene3D" id="2.40.50.140">
    <property type="entry name" value="Nucleic acid-binding proteins"/>
    <property type="match status" value="1"/>
</dbReference>
<evidence type="ECO:0000313" key="6">
    <source>
        <dbReference type="Proteomes" id="UP000823821"/>
    </source>
</evidence>
<dbReference type="Proteomes" id="UP000823821">
    <property type="component" value="Unassembled WGS sequence"/>
</dbReference>
<dbReference type="PROSITE" id="PS50935">
    <property type="entry name" value="SSB"/>
    <property type="match status" value="1"/>
</dbReference>